<protein>
    <recommendedName>
        <fullName evidence="2">HORMA domain-containing protein</fullName>
    </recommendedName>
</protein>
<feature type="region of interest" description="Disordered" evidence="1">
    <location>
        <begin position="736"/>
        <end position="919"/>
    </location>
</feature>
<feature type="region of interest" description="Disordered" evidence="1">
    <location>
        <begin position="570"/>
        <end position="589"/>
    </location>
</feature>
<feature type="compositionally biased region" description="Polar residues" evidence="1">
    <location>
        <begin position="431"/>
        <end position="454"/>
    </location>
</feature>
<feature type="compositionally biased region" description="Basic and acidic residues" evidence="1">
    <location>
        <begin position="872"/>
        <end position="893"/>
    </location>
</feature>
<dbReference type="AlphaFoldDB" id="A0A316UXY2"/>
<feature type="compositionally biased region" description="Low complexity" evidence="1">
    <location>
        <begin position="574"/>
        <end position="585"/>
    </location>
</feature>
<evidence type="ECO:0000313" key="4">
    <source>
        <dbReference type="Proteomes" id="UP000245884"/>
    </source>
</evidence>
<dbReference type="PROSITE" id="PS50815">
    <property type="entry name" value="HORMA"/>
    <property type="match status" value="1"/>
</dbReference>
<feature type="compositionally biased region" description="Basic and acidic residues" evidence="1">
    <location>
        <begin position="350"/>
        <end position="377"/>
    </location>
</feature>
<accession>A0A316UXY2</accession>
<feature type="compositionally biased region" description="Gly residues" evidence="1">
    <location>
        <begin position="766"/>
        <end position="776"/>
    </location>
</feature>
<sequence length="919" mass="99960">MPALTRASQHRQCEDAAHSQAMPTFTTSNKPNKGATMIVRGNQAMLTRSPATKHDPPVTQHAQLTVVPSMVATVSDFITHAIGAILFARKIYPQAVYTPTRIACQRRGKEYSMMGHRLAGPTEDANICATLAQIEAALEALHRGYLHTISLGFPISRHAISAEGAVPLLEYWRYEFDYAVDKGPARGQATMSSIYDLLQTQQLTLAHQPSMPSGFYLQLKASLSHRAPPDYMPSGFFAPESAGHRWVLESSPDACETPTFQSYKDAGMEGYRASFTMARSRTNAYVHPKLRLEQMKGGERLLFDVNTAFEQQSAPSDKLGMSTLLGAGVSGGGSSDSVVSPCALIRADTRSEEPVPAHVLMEWEKKRPKDVRGEDLATSKPSEIFKAPRPRPLGATTASINEKLAQHMDSRPLQPGQASQRERAPQLGAVPSTSTRARQATKASSPQASPSPITVQCDCNLQGSDEDLTPCEDCGHWLHLACYGHAHHFNLDDDLGGLASSHPSLKVTCWSCTLARHRRTGADDDATEDERYFALCHLSQVRRAIFKLLQYGTWPAGGIERFAKLIGAANENGSSTSSQQPSQQQNEAKAVAQGLRERLLEEGFLEQRGRAGVMRICEDQGVMARVRERYFTAGGGIELEVLSEGWTPGGEQRKRQARGREQAIAAQGGNERAVEELYSASMPASQRDRSIDRPSPFGGHASQVSRHADDSQQHHFASQAVSPLDSQASQASLFLPFDDGQKNQDGYDALHTPLPEFPSPSKAGESGLGTSHGVGGVLADHCSQPGEKSASSMTPRITSSFDPTLAAAAATPPPLASRVNPDLAVTTPSPAAPRITSRFLPRGRSGRAASTYGGKRLRSLRGAQPEEEIEKEDATRFSPKQERPPSSKRREQPQPRQQQPRKKARQSARLPSARRLGEE</sequence>
<feature type="region of interest" description="Disordered" evidence="1">
    <location>
        <begin position="647"/>
        <end position="723"/>
    </location>
</feature>
<proteinExistence type="predicted"/>
<feature type="domain" description="HORMA" evidence="2">
    <location>
        <begin position="68"/>
        <end position="272"/>
    </location>
</feature>
<dbReference type="SUPFAM" id="SSF57903">
    <property type="entry name" value="FYVE/PHD zinc finger"/>
    <property type="match status" value="1"/>
</dbReference>
<dbReference type="InterPro" id="IPR036570">
    <property type="entry name" value="HORMA_dom_sf"/>
</dbReference>
<feature type="compositionally biased region" description="Polar residues" evidence="1">
    <location>
        <begin position="714"/>
        <end position="723"/>
    </location>
</feature>
<dbReference type="InterPro" id="IPR011011">
    <property type="entry name" value="Znf_FYVE_PHD"/>
</dbReference>
<reference evidence="3 4" key="1">
    <citation type="journal article" date="2018" name="Mol. Biol. Evol.">
        <title>Broad Genomic Sampling Reveals a Smut Pathogenic Ancestry of the Fungal Clade Ustilaginomycotina.</title>
        <authorList>
            <person name="Kijpornyongpan T."/>
            <person name="Mondo S.J."/>
            <person name="Barry K."/>
            <person name="Sandor L."/>
            <person name="Lee J."/>
            <person name="Lipzen A."/>
            <person name="Pangilinan J."/>
            <person name="LaButti K."/>
            <person name="Hainaut M."/>
            <person name="Henrissat B."/>
            <person name="Grigoriev I.V."/>
            <person name="Spatafora J.W."/>
            <person name="Aime M.C."/>
        </authorList>
    </citation>
    <scope>NUCLEOTIDE SEQUENCE [LARGE SCALE GENOMIC DNA]</scope>
    <source>
        <strain evidence="3 4">MCA 5214</strain>
    </source>
</reference>
<feature type="region of interest" description="Disordered" evidence="1">
    <location>
        <begin position="350"/>
        <end position="395"/>
    </location>
</feature>
<dbReference type="Proteomes" id="UP000245884">
    <property type="component" value="Unassembled WGS sequence"/>
</dbReference>
<dbReference type="SUPFAM" id="SSF56019">
    <property type="entry name" value="The spindle assembly checkpoint protein mad2"/>
    <property type="match status" value="1"/>
</dbReference>
<dbReference type="EMBL" id="KZ819662">
    <property type="protein sequence ID" value="PWN30177.1"/>
    <property type="molecule type" value="Genomic_DNA"/>
</dbReference>
<feature type="region of interest" description="Disordered" evidence="1">
    <location>
        <begin position="407"/>
        <end position="454"/>
    </location>
</feature>
<evidence type="ECO:0000259" key="2">
    <source>
        <dbReference type="PROSITE" id="PS50815"/>
    </source>
</evidence>
<dbReference type="STRING" id="1569628.A0A316UXY2"/>
<dbReference type="RefSeq" id="XP_025364789.1">
    <property type="nucleotide sequence ID" value="XM_025509746.1"/>
</dbReference>
<feature type="region of interest" description="Disordered" evidence="1">
    <location>
        <begin position="1"/>
        <end position="32"/>
    </location>
</feature>
<feature type="compositionally biased region" description="Polar residues" evidence="1">
    <location>
        <begin position="789"/>
        <end position="802"/>
    </location>
</feature>
<dbReference type="InterPro" id="IPR003511">
    <property type="entry name" value="HORMA_dom"/>
</dbReference>
<organism evidence="3 4">
    <name type="scientific">Jaminaea rosea</name>
    <dbReference type="NCBI Taxonomy" id="1569628"/>
    <lineage>
        <taxon>Eukaryota</taxon>
        <taxon>Fungi</taxon>
        <taxon>Dikarya</taxon>
        <taxon>Basidiomycota</taxon>
        <taxon>Ustilaginomycotina</taxon>
        <taxon>Exobasidiomycetes</taxon>
        <taxon>Microstromatales</taxon>
        <taxon>Microstromatales incertae sedis</taxon>
        <taxon>Jaminaea</taxon>
    </lineage>
</organism>
<name>A0A316UXY2_9BASI</name>
<gene>
    <name evidence="3" type="ORF">BDZ90DRAFT_6440</name>
</gene>
<feature type="compositionally biased region" description="Polar residues" evidence="1">
    <location>
        <begin position="21"/>
        <end position="31"/>
    </location>
</feature>
<evidence type="ECO:0000313" key="3">
    <source>
        <dbReference type="EMBL" id="PWN30177.1"/>
    </source>
</evidence>
<keyword evidence="4" id="KW-1185">Reference proteome</keyword>
<dbReference type="GeneID" id="37031569"/>
<dbReference type="Pfam" id="PF02301">
    <property type="entry name" value="HORMA"/>
    <property type="match status" value="1"/>
</dbReference>
<dbReference type="Gene3D" id="3.30.900.10">
    <property type="entry name" value="HORMA domain"/>
    <property type="match status" value="1"/>
</dbReference>
<evidence type="ECO:0000256" key="1">
    <source>
        <dbReference type="SAM" id="MobiDB-lite"/>
    </source>
</evidence>
<feature type="compositionally biased region" description="Basic and acidic residues" evidence="1">
    <location>
        <begin position="651"/>
        <end position="661"/>
    </location>
</feature>